<dbReference type="AlphaFoldDB" id="A0A9X3TYM9"/>
<dbReference type="RefSeq" id="WP_274944094.1">
    <property type="nucleotide sequence ID" value="NZ_JANWOI010000003.1"/>
</dbReference>
<evidence type="ECO:0000256" key="6">
    <source>
        <dbReference type="ARBA" id="ARBA00023136"/>
    </source>
</evidence>
<dbReference type="PANTHER" id="PTHR30469">
    <property type="entry name" value="MULTIDRUG RESISTANCE PROTEIN MDTA"/>
    <property type="match status" value="1"/>
</dbReference>
<evidence type="ECO:0000259" key="8">
    <source>
        <dbReference type="Pfam" id="PF25917"/>
    </source>
</evidence>
<evidence type="ECO:0000256" key="3">
    <source>
        <dbReference type="ARBA" id="ARBA00022448"/>
    </source>
</evidence>
<evidence type="ECO:0000256" key="4">
    <source>
        <dbReference type="ARBA" id="ARBA00022475"/>
    </source>
</evidence>
<evidence type="ECO:0000259" key="10">
    <source>
        <dbReference type="Pfam" id="PF25967"/>
    </source>
</evidence>
<organism evidence="11 12">
    <name type="scientific">Govanella unica</name>
    <dbReference type="NCBI Taxonomy" id="2975056"/>
    <lineage>
        <taxon>Bacteria</taxon>
        <taxon>Pseudomonadati</taxon>
        <taxon>Pseudomonadota</taxon>
        <taxon>Alphaproteobacteria</taxon>
        <taxon>Emcibacterales</taxon>
        <taxon>Govanellaceae</taxon>
        <taxon>Govanella</taxon>
    </lineage>
</organism>
<sequence>MKKPALVLLLIVLGLGGWWWHSHNTPDSTTAGHGKKGAGDRVVPAVIAKAEIADVPIIITALGTITAREQATVHTRVDGLLQDLLFKEGDLVKAGSVIARIDSRPFDATLKAAVGQLARDQAQLDSGRLDLKRYQTLLAQDSIASQQVDDQQALVKQLEGTVASDVGSVDTARLNVVFTKVTAPITGIAGLRQVTVGNLVSTTDVNGIVIIAQLQPITAVFAVPQENLPKVMEKLRDANGKQRELTVDALDRTGKTILDSGKLLALDNQIDSTTGTLMFKGLFENKASRLFPGQFVNIRLTIDTLHGAVVVPQGAIQTGAPGTYVYVVTPKQTASIRKVELGPLYGDRIVVTKGLSATDSVVTEGTDKLREGAPITMVTRSPASAGKQK</sequence>
<dbReference type="Pfam" id="PF25876">
    <property type="entry name" value="HH_MFP_RND"/>
    <property type="match status" value="1"/>
</dbReference>
<dbReference type="Gene3D" id="1.10.287.470">
    <property type="entry name" value="Helix hairpin bin"/>
    <property type="match status" value="1"/>
</dbReference>
<keyword evidence="3" id="KW-0813">Transport</keyword>
<dbReference type="Pfam" id="PF25917">
    <property type="entry name" value="BSH_RND"/>
    <property type="match status" value="1"/>
</dbReference>
<dbReference type="InterPro" id="IPR058625">
    <property type="entry name" value="MdtA-like_BSH"/>
</dbReference>
<dbReference type="GO" id="GO:0015562">
    <property type="term" value="F:efflux transmembrane transporter activity"/>
    <property type="evidence" value="ECO:0007669"/>
    <property type="project" value="TreeGrafter"/>
</dbReference>
<name>A0A9X3TYM9_9PROT</name>
<keyword evidence="4" id="KW-1003">Cell membrane</keyword>
<dbReference type="Gene3D" id="2.40.420.20">
    <property type="match status" value="1"/>
</dbReference>
<dbReference type="NCBIfam" id="TIGR01730">
    <property type="entry name" value="RND_mfp"/>
    <property type="match status" value="1"/>
</dbReference>
<gene>
    <name evidence="11" type="ORF">NYP16_10555</name>
</gene>
<feature type="domain" description="Multidrug resistance protein MdtA-like beta-barrel" evidence="9">
    <location>
        <begin position="216"/>
        <end position="303"/>
    </location>
</feature>
<dbReference type="Gene3D" id="2.40.30.170">
    <property type="match status" value="1"/>
</dbReference>
<proteinExistence type="inferred from homology"/>
<dbReference type="InterPro" id="IPR058626">
    <property type="entry name" value="MdtA-like_b-barrel"/>
</dbReference>
<feature type="domain" description="Multidrug resistance protein MdtA-like C-terminal permuted SH3" evidence="10">
    <location>
        <begin position="308"/>
        <end position="368"/>
    </location>
</feature>
<comment type="similarity">
    <text evidence="2">Belongs to the membrane fusion protein (MFP) (TC 8.A.1) family.</text>
</comment>
<keyword evidence="5" id="KW-0997">Cell inner membrane</keyword>
<dbReference type="GO" id="GO:0030313">
    <property type="term" value="C:cell envelope"/>
    <property type="evidence" value="ECO:0007669"/>
    <property type="project" value="UniProtKB-SubCell"/>
</dbReference>
<feature type="domain" description="Multidrug resistance protein MdtA-like barrel-sandwich hybrid" evidence="8">
    <location>
        <begin position="69"/>
        <end position="211"/>
    </location>
</feature>
<dbReference type="InterPro" id="IPR058624">
    <property type="entry name" value="MdtA-like_HH"/>
</dbReference>
<dbReference type="Proteomes" id="UP001141619">
    <property type="component" value="Unassembled WGS sequence"/>
</dbReference>
<evidence type="ECO:0000259" key="9">
    <source>
        <dbReference type="Pfam" id="PF25944"/>
    </source>
</evidence>
<comment type="subcellular location">
    <subcellularLocation>
        <location evidence="1">Cell membrane</location>
    </subcellularLocation>
</comment>
<accession>A0A9X3TYM9</accession>
<evidence type="ECO:0000313" key="12">
    <source>
        <dbReference type="Proteomes" id="UP001141619"/>
    </source>
</evidence>
<dbReference type="Gene3D" id="2.40.50.100">
    <property type="match status" value="1"/>
</dbReference>
<reference evidence="11" key="2">
    <citation type="journal article" date="2023" name="Syst. Appl. Microbiol.">
        <title>Govania unica gen. nov., sp. nov., a rare biosphere bacterium that represents a novel family in the class Alphaproteobacteria.</title>
        <authorList>
            <person name="Vandamme P."/>
            <person name="Peeters C."/>
            <person name="Hettiarachchi A."/>
            <person name="Cnockaert M."/>
            <person name="Carlier A."/>
        </authorList>
    </citation>
    <scope>NUCLEOTIDE SEQUENCE</scope>
    <source>
        <strain evidence="11">LMG 31809</strain>
    </source>
</reference>
<dbReference type="SUPFAM" id="SSF111369">
    <property type="entry name" value="HlyD-like secretion proteins"/>
    <property type="match status" value="1"/>
</dbReference>
<dbReference type="GO" id="GO:1990281">
    <property type="term" value="C:efflux pump complex"/>
    <property type="evidence" value="ECO:0007669"/>
    <property type="project" value="TreeGrafter"/>
</dbReference>
<evidence type="ECO:0000256" key="1">
    <source>
        <dbReference type="ARBA" id="ARBA00004236"/>
    </source>
</evidence>
<keyword evidence="12" id="KW-1185">Reference proteome</keyword>
<evidence type="ECO:0000256" key="2">
    <source>
        <dbReference type="ARBA" id="ARBA00009477"/>
    </source>
</evidence>
<evidence type="ECO:0000259" key="7">
    <source>
        <dbReference type="Pfam" id="PF25876"/>
    </source>
</evidence>
<dbReference type="Pfam" id="PF25967">
    <property type="entry name" value="RND-MFP_C"/>
    <property type="match status" value="1"/>
</dbReference>
<comment type="caution">
    <text evidence="11">The sequence shown here is derived from an EMBL/GenBank/DDBJ whole genome shotgun (WGS) entry which is preliminary data.</text>
</comment>
<keyword evidence="6" id="KW-0472">Membrane</keyword>
<dbReference type="InterPro" id="IPR006143">
    <property type="entry name" value="RND_pump_MFP"/>
</dbReference>
<dbReference type="PANTHER" id="PTHR30469:SF12">
    <property type="entry name" value="MULTIDRUG RESISTANCE PROTEIN MDTA"/>
    <property type="match status" value="1"/>
</dbReference>
<protein>
    <submittedName>
        <fullName evidence="11">Efflux RND transporter periplasmic adaptor subunit</fullName>
    </submittedName>
</protein>
<reference evidence="11" key="1">
    <citation type="submission" date="2022-08" db="EMBL/GenBank/DDBJ databases">
        <authorList>
            <person name="Vandamme P."/>
            <person name="Hettiarachchi A."/>
            <person name="Peeters C."/>
            <person name="Cnockaert M."/>
            <person name="Carlier A."/>
        </authorList>
    </citation>
    <scope>NUCLEOTIDE SEQUENCE</scope>
    <source>
        <strain evidence="11">LMG 31809</strain>
    </source>
</reference>
<dbReference type="FunFam" id="2.40.420.20:FF:000001">
    <property type="entry name" value="Efflux RND transporter periplasmic adaptor subunit"/>
    <property type="match status" value="1"/>
</dbReference>
<evidence type="ECO:0000313" key="11">
    <source>
        <dbReference type="EMBL" id="MDA5194391.1"/>
    </source>
</evidence>
<evidence type="ECO:0000256" key="5">
    <source>
        <dbReference type="ARBA" id="ARBA00022519"/>
    </source>
</evidence>
<dbReference type="Pfam" id="PF25944">
    <property type="entry name" value="Beta-barrel_RND"/>
    <property type="match status" value="1"/>
</dbReference>
<feature type="domain" description="Multidrug resistance protein MdtA-like alpha-helical hairpin" evidence="7">
    <location>
        <begin position="110"/>
        <end position="179"/>
    </location>
</feature>
<dbReference type="EMBL" id="JANWOI010000003">
    <property type="protein sequence ID" value="MDA5194391.1"/>
    <property type="molecule type" value="Genomic_DNA"/>
</dbReference>
<dbReference type="InterPro" id="IPR058627">
    <property type="entry name" value="MdtA-like_C"/>
</dbReference>